<evidence type="ECO:0000259" key="5">
    <source>
        <dbReference type="PROSITE" id="PS50931"/>
    </source>
</evidence>
<keyword evidence="3" id="KW-0238">DNA-binding</keyword>
<evidence type="ECO:0000256" key="2">
    <source>
        <dbReference type="ARBA" id="ARBA00023015"/>
    </source>
</evidence>
<accession>A0A418WA67</accession>
<dbReference type="Pfam" id="PF00126">
    <property type="entry name" value="HTH_1"/>
    <property type="match status" value="1"/>
</dbReference>
<evidence type="ECO:0000313" key="6">
    <source>
        <dbReference type="EMBL" id="RJF86879.1"/>
    </source>
</evidence>
<proteinExistence type="inferred from homology"/>
<dbReference type="InterPro" id="IPR036388">
    <property type="entry name" value="WH-like_DNA-bd_sf"/>
</dbReference>
<gene>
    <name evidence="6" type="ORF">D3874_07485</name>
</gene>
<evidence type="ECO:0000313" key="7">
    <source>
        <dbReference type="Proteomes" id="UP000284605"/>
    </source>
</evidence>
<dbReference type="Gene3D" id="1.10.10.10">
    <property type="entry name" value="Winged helix-like DNA-binding domain superfamily/Winged helix DNA-binding domain"/>
    <property type="match status" value="1"/>
</dbReference>
<dbReference type="PANTHER" id="PTHR30537">
    <property type="entry name" value="HTH-TYPE TRANSCRIPTIONAL REGULATOR"/>
    <property type="match status" value="1"/>
</dbReference>
<dbReference type="Pfam" id="PF03466">
    <property type="entry name" value="LysR_substrate"/>
    <property type="match status" value="1"/>
</dbReference>
<evidence type="ECO:0000256" key="4">
    <source>
        <dbReference type="ARBA" id="ARBA00023163"/>
    </source>
</evidence>
<feature type="domain" description="HTH lysR-type" evidence="5">
    <location>
        <begin position="10"/>
        <end position="65"/>
    </location>
</feature>
<dbReference type="GO" id="GO:0006351">
    <property type="term" value="P:DNA-templated transcription"/>
    <property type="evidence" value="ECO:0007669"/>
    <property type="project" value="TreeGrafter"/>
</dbReference>
<dbReference type="InterPro" id="IPR058163">
    <property type="entry name" value="LysR-type_TF_proteobact-type"/>
</dbReference>
<name>A0A418WA67_9PROT</name>
<sequence length="311" mass="33012">MASSLLHQHLHELSVFDAAARAGSFSAAGRELGMTQSAVSHHVATLEAVLGFRLFARVWRGVALTDSGAVLFDGMKNGLAAIGAGIEGARAAARQRQFTVVTDFAFASFWLVSRLAELRRISGGSDASIVTSQASAAVDLSIGDVAVTFGVQAPKGWEITRLVDEEVVPVVSPQLAARQGLFAADGAARVPLLHLDTPGRDRWLSWPDYFSLAGLAPAPAGADLSFNNYPLLIQAAIAGQGVALGWRPLVDDLIDRGLLVPTLGTVRNRSRGYDLLVPPRGGANPVIRDFKRWLQAEFGQLAPLETMVIIG</sequence>
<evidence type="ECO:0000256" key="3">
    <source>
        <dbReference type="ARBA" id="ARBA00023125"/>
    </source>
</evidence>
<comment type="caution">
    <text evidence="6">The sequence shown here is derived from an EMBL/GenBank/DDBJ whole genome shotgun (WGS) entry which is preliminary data.</text>
</comment>
<dbReference type="PANTHER" id="PTHR30537:SF26">
    <property type="entry name" value="GLYCINE CLEAVAGE SYSTEM TRANSCRIPTIONAL ACTIVATOR"/>
    <property type="match status" value="1"/>
</dbReference>
<reference evidence="6 7" key="1">
    <citation type="submission" date="2018-09" db="EMBL/GenBank/DDBJ databases">
        <authorList>
            <person name="Zhu H."/>
        </authorList>
    </citation>
    <scope>NUCLEOTIDE SEQUENCE [LARGE SCALE GENOMIC DNA]</scope>
    <source>
        <strain evidence="6 7">K1W22B-8</strain>
    </source>
</reference>
<dbReference type="AlphaFoldDB" id="A0A418WA67"/>
<comment type="similarity">
    <text evidence="1">Belongs to the LysR transcriptional regulatory family.</text>
</comment>
<dbReference type="InterPro" id="IPR000847">
    <property type="entry name" value="LysR_HTH_N"/>
</dbReference>
<organism evidence="6 7">
    <name type="scientific">Oleomonas cavernae</name>
    <dbReference type="NCBI Taxonomy" id="2320859"/>
    <lineage>
        <taxon>Bacteria</taxon>
        <taxon>Pseudomonadati</taxon>
        <taxon>Pseudomonadota</taxon>
        <taxon>Alphaproteobacteria</taxon>
        <taxon>Acetobacterales</taxon>
        <taxon>Acetobacteraceae</taxon>
        <taxon>Oleomonas</taxon>
    </lineage>
</organism>
<dbReference type="PROSITE" id="PS50931">
    <property type="entry name" value="HTH_LYSR"/>
    <property type="match status" value="1"/>
</dbReference>
<dbReference type="EMBL" id="QYUK01000011">
    <property type="protein sequence ID" value="RJF86879.1"/>
    <property type="molecule type" value="Genomic_DNA"/>
</dbReference>
<dbReference type="PRINTS" id="PR00039">
    <property type="entry name" value="HTHLYSR"/>
</dbReference>
<keyword evidence="2" id="KW-0805">Transcription regulation</keyword>
<dbReference type="GO" id="GO:0003700">
    <property type="term" value="F:DNA-binding transcription factor activity"/>
    <property type="evidence" value="ECO:0007669"/>
    <property type="project" value="InterPro"/>
</dbReference>
<dbReference type="Gene3D" id="3.40.190.10">
    <property type="entry name" value="Periplasmic binding protein-like II"/>
    <property type="match status" value="2"/>
</dbReference>
<keyword evidence="7" id="KW-1185">Reference proteome</keyword>
<dbReference type="OrthoDB" id="9794694at2"/>
<dbReference type="SUPFAM" id="SSF53850">
    <property type="entry name" value="Periplasmic binding protein-like II"/>
    <property type="match status" value="1"/>
</dbReference>
<evidence type="ECO:0000256" key="1">
    <source>
        <dbReference type="ARBA" id="ARBA00009437"/>
    </source>
</evidence>
<dbReference type="InterPro" id="IPR036390">
    <property type="entry name" value="WH_DNA-bd_sf"/>
</dbReference>
<dbReference type="RefSeq" id="WP_119777524.1">
    <property type="nucleotide sequence ID" value="NZ_QYUK01000011.1"/>
</dbReference>
<dbReference type="Proteomes" id="UP000284605">
    <property type="component" value="Unassembled WGS sequence"/>
</dbReference>
<dbReference type="SUPFAM" id="SSF46785">
    <property type="entry name" value="Winged helix' DNA-binding domain"/>
    <property type="match status" value="1"/>
</dbReference>
<protein>
    <submittedName>
        <fullName evidence="6">LysR family transcriptional regulator</fullName>
    </submittedName>
</protein>
<dbReference type="InterPro" id="IPR005119">
    <property type="entry name" value="LysR_subst-bd"/>
</dbReference>
<keyword evidence="4" id="KW-0804">Transcription</keyword>
<dbReference type="GO" id="GO:0043565">
    <property type="term" value="F:sequence-specific DNA binding"/>
    <property type="evidence" value="ECO:0007669"/>
    <property type="project" value="TreeGrafter"/>
</dbReference>